<dbReference type="Proteomes" id="UP000535543">
    <property type="component" value="Unassembled WGS sequence"/>
</dbReference>
<dbReference type="PRINTS" id="PR00778">
    <property type="entry name" value="HTHARSR"/>
</dbReference>
<comment type="caution">
    <text evidence="5">The sequence shown here is derived from an EMBL/GenBank/DDBJ whole genome shotgun (WGS) entry which is preliminary data.</text>
</comment>
<dbReference type="PROSITE" id="PS50987">
    <property type="entry name" value="HTH_ARSR_2"/>
    <property type="match status" value="1"/>
</dbReference>
<reference evidence="5 6" key="2">
    <citation type="submission" date="2020-06" db="EMBL/GenBank/DDBJ databases">
        <title>Antribacter stalactiti gen. nov., sp. nov., a new member of the family Nacardiaceae isolated from a cave.</title>
        <authorList>
            <person name="Kim I.S."/>
        </authorList>
    </citation>
    <scope>NUCLEOTIDE SEQUENCE [LARGE SCALE GENOMIC DNA]</scope>
    <source>
        <strain evidence="5 6">YC2-7</strain>
    </source>
</reference>
<protein>
    <submittedName>
        <fullName evidence="5">ArsR family transcriptional regulator</fullName>
    </submittedName>
</protein>
<keyword evidence="3" id="KW-0804">Transcription</keyword>
<evidence type="ECO:0000313" key="5">
    <source>
        <dbReference type="EMBL" id="NMN98281.1"/>
    </source>
</evidence>
<dbReference type="Pfam" id="PF12840">
    <property type="entry name" value="HTH_20"/>
    <property type="match status" value="1"/>
</dbReference>
<sequence length="112" mass="12547">MPDEQGHPEITEMDLGTVLAALADPLRRQVVTTLIGEPDGTERTCASFELGVSKSSLTYHFRVLREAGLVTQIDYGNSRKVRLRRKDLEARFPGMLGLLANETQARREPRPQ</sequence>
<feature type="domain" description="HTH arsR-type" evidence="4">
    <location>
        <begin position="7"/>
        <end position="103"/>
    </location>
</feature>
<evidence type="ECO:0000256" key="1">
    <source>
        <dbReference type="ARBA" id="ARBA00023015"/>
    </source>
</evidence>
<dbReference type="PANTHER" id="PTHR33154:SF12">
    <property type="entry name" value="TRANSCRIPTIONAL REGULATORY PROTEIN"/>
    <property type="match status" value="1"/>
</dbReference>
<evidence type="ECO:0000259" key="4">
    <source>
        <dbReference type="PROSITE" id="PS50987"/>
    </source>
</evidence>
<dbReference type="InterPro" id="IPR036390">
    <property type="entry name" value="WH_DNA-bd_sf"/>
</dbReference>
<evidence type="ECO:0000256" key="2">
    <source>
        <dbReference type="ARBA" id="ARBA00023125"/>
    </source>
</evidence>
<name>A0A848KJI6_9NOCA</name>
<dbReference type="GO" id="GO:0003677">
    <property type="term" value="F:DNA binding"/>
    <property type="evidence" value="ECO:0007669"/>
    <property type="project" value="UniProtKB-KW"/>
</dbReference>
<dbReference type="InterPro" id="IPR051081">
    <property type="entry name" value="HTH_MetalResp_TranReg"/>
</dbReference>
<keyword evidence="1" id="KW-0805">Transcription regulation</keyword>
<reference evidence="5 6" key="1">
    <citation type="submission" date="2019-05" db="EMBL/GenBank/DDBJ databases">
        <authorList>
            <person name="Lee S.D."/>
        </authorList>
    </citation>
    <scope>NUCLEOTIDE SEQUENCE [LARGE SCALE GENOMIC DNA]</scope>
    <source>
        <strain evidence="5 6">YC2-7</strain>
    </source>
</reference>
<proteinExistence type="predicted"/>
<dbReference type="CDD" id="cd00090">
    <property type="entry name" value="HTH_ARSR"/>
    <property type="match status" value="1"/>
</dbReference>
<keyword evidence="2" id="KW-0238">DNA-binding</keyword>
<dbReference type="AlphaFoldDB" id="A0A848KJI6"/>
<keyword evidence="6" id="KW-1185">Reference proteome</keyword>
<dbReference type="InterPro" id="IPR036388">
    <property type="entry name" value="WH-like_DNA-bd_sf"/>
</dbReference>
<dbReference type="EMBL" id="VCQU01000010">
    <property type="protein sequence ID" value="NMN98281.1"/>
    <property type="molecule type" value="Genomic_DNA"/>
</dbReference>
<dbReference type="Gene3D" id="1.10.10.10">
    <property type="entry name" value="Winged helix-like DNA-binding domain superfamily/Winged helix DNA-binding domain"/>
    <property type="match status" value="1"/>
</dbReference>
<dbReference type="SMART" id="SM00418">
    <property type="entry name" value="HTH_ARSR"/>
    <property type="match status" value="1"/>
</dbReference>
<organism evidence="5 6">
    <name type="scientific">Antrihabitans stalactiti</name>
    <dbReference type="NCBI Taxonomy" id="2584121"/>
    <lineage>
        <taxon>Bacteria</taxon>
        <taxon>Bacillati</taxon>
        <taxon>Actinomycetota</taxon>
        <taxon>Actinomycetes</taxon>
        <taxon>Mycobacteriales</taxon>
        <taxon>Nocardiaceae</taxon>
        <taxon>Antrihabitans</taxon>
    </lineage>
</organism>
<dbReference type="RefSeq" id="WP_169592350.1">
    <property type="nucleotide sequence ID" value="NZ_VCQU01000010.1"/>
</dbReference>
<gene>
    <name evidence="5" type="ORF">FGL95_24870</name>
</gene>
<dbReference type="GO" id="GO:0003700">
    <property type="term" value="F:DNA-binding transcription factor activity"/>
    <property type="evidence" value="ECO:0007669"/>
    <property type="project" value="InterPro"/>
</dbReference>
<dbReference type="PANTHER" id="PTHR33154">
    <property type="entry name" value="TRANSCRIPTIONAL REGULATOR, ARSR FAMILY"/>
    <property type="match status" value="1"/>
</dbReference>
<evidence type="ECO:0000256" key="3">
    <source>
        <dbReference type="ARBA" id="ARBA00023163"/>
    </source>
</evidence>
<dbReference type="InterPro" id="IPR011991">
    <property type="entry name" value="ArsR-like_HTH"/>
</dbReference>
<dbReference type="InterPro" id="IPR001845">
    <property type="entry name" value="HTH_ArsR_DNA-bd_dom"/>
</dbReference>
<accession>A0A848KJI6</accession>
<dbReference type="SUPFAM" id="SSF46785">
    <property type="entry name" value="Winged helix' DNA-binding domain"/>
    <property type="match status" value="1"/>
</dbReference>
<evidence type="ECO:0000313" key="6">
    <source>
        <dbReference type="Proteomes" id="UP000535543"/>
    </source>
</evidence>